<dbReference type="PRINTS" id="PR00413">
    <property type="entry name" value="HADHALOGNASE"/>
</dbReference>
<dbReference type="InterPro" id="IPR006439">
    <property type="entry name" value="HAD-SF_hydro_IA"/>
</dbReference>
<keyword evidence="1" id="KW-0378">Hydrolase</keyword>
<organism evidence="1 2">
    <name type="scientific">Micromonospora endolithica</name>
    <dbReference type="NCBI Taxonomy" id="230091"/>
    <lineage>
        <taxon>Bacteria</taxon>
        <taxon>Bacillati</taxon>
        <taxon>Actinomycetota</taxon>
        <taxon>Actinomycetes</taxon>
        <taxon>Micromonosporales</taxon>
        <taxon>Micromonosporaceae</taxon>
        <taxon>Micromonospora</taxon>
    </lineage>
</organism>
<dbReference type="AlphaFoldDB" id="A0A3A9ZN58"/>
<dbReference type="InterPro" id="IPR036412">
    <property type="entry name" value="HAD-like_sf"/>
</dbReference>
<dbReference type="Gene3D" id="3.40.50.1000">
    <property type="entry name" value="HAD superfamily/HAD-like"/>
    <property type="match status" value="1"/>
</dbReference>
<accession>A0A3A9ZN58</accession>
<proteinExistence type="predicted"/>
<name>A0A3A9ZN58_9ACTN</name>
<reference evidence="1 2" key="1">
    <citation type="journal article" date="2004" name="Syst. Appl. Microbiol.">
        <title>Cryptoendolithic actinomycetes from antarctic sandstone rock samples: Micromonospora endolithica sp. nov. and two isolates related to Micromonospora coerulea Jensen 1932.</title>
        <authorList>
            <person name="Hirsch P."/>
            <person name="Mevs U."/>
            <person name="Kroppenstedt R.M."/>
            <person name="Schumann P."/>
            <person name="Stackebrandt E."/>
        </authorList>
    </citation>
    <scope>NUCLEOTIDE SEQUENCE [LARGE SCALE GENOMIC DNA]</scope>
    <source>
        <strain evidence="1 2">JCM 12677</strain>
    </source>
</reference>
<dbReference type="RefSeq" id="WP_120726434.1">
    <property type="nucleotide sequence ID" value="NZ_RBAK01000002.1"/>
</dbReference>
<sequence length="208" mass="22208">MARERATALLVDFDGVLRRWDPSVASGVEREYGLSEGVLTEIAMQWGRLQPVVTGRVSHADWVTSVADALADSAGGPERARAAVEQWQRYRGEVDPEVLDFVREVRAGGVRVGLGTNATDLLDADLAALGLVGELDVVVNSSVLGVHKPAKEYFQAACEALATPPARVLFVDDEDWAVRGARAAGLSAHRWSGSGDLRYLRAALATGG</sequence>
<comment type="caution">
    <text evidence="1">The sequence shown here is derived from an EMBL/GenBank/DDBJ whole genome shotgun (WGS) entry which is preliminary data.</text>
</comment>
<dbReference type="PANTHER" id="PTHR43611">
    <property type="entry name" value="ALPHA-D-GLUCOSE 1-PHOSPHATE PHOSPHATASE"/>
    <property type="match status" value="1"/>
</dbReference>
<dbReference type="EMBL" id="RBAK01000002">
    <property type="protein sequence ID" value="RKN49344.1"/>
    <property type="molecule type" value="Genomic_DNA"/>
</dbReference>
<evidence type="ECO:0000313" key="1">
    <source>
        <dbReference type="EMBL" id="RKN49344.1"/>
    </source>
</evidence>
<dbReference type="PANTHER" id="PTHR43611:SF3">
    <property type="entry name" value="FLAVIN MONONUCLEOTIDE HYDROLASE 1, CHLOROPLATIC"/>
    <property type="match status" value="1"/>
</dbReference>
<dbReference type="OrthoDB" id="9797415at2"/>
<dbReference type="Pfam" id="PF00702">
    <property type="entry name" value="Hydrolase"/>
    <property type="match status" value="1"/>
</dbReference>
<dbReference type="GO" id="GO:0016787">
    <property type="term" value="F:hydrolase activity"/>
    <property type="evidence" value="ECO:0007669"/>
    <property type="project" value="UniProtKB-KW"/>
</dbReference>
<dbReference type="SFLD" id="SFLDS00003">
    <property type="entry name" value="Haloacid_Dehalogenase"/>
    <property type="match status" value="1"/>
</dbReference>
<dbReference type="SFLD" id="SFLDG01129">
    <property type="entry name" value="C1.5:_HAD__Beta-PGM__Phosphata"/>
    <property type="match status" value="1"/>
</dbReference>
<dbReference type="NCBIfam" id="TIGR01509">
    <property type="entry name" value="HAD-SF-IA-v3"/>
    <property type="match status" value="1"/>
</dbReference>
<gene>
    <name evidence="1" type="ORF">D7223_07540</name>
</gene>
<evidence type="ECO:0000313" key="2">
    <source>
        <dbReference type="Proteomes" id="UP000281726"/>
    </source>
</evidence>
<keyword evidence="2" id="KW-1185">Reference proteome</keyword>
<dbReference type="Proteomes" id="UP000281726">
    <property type="component" value="Unassembled WGS sequence"/>
</dbReference>
<dbReference type="InterPro" id="IPR023214">
    <property type="entry name" value="HAD_sf"/>
</dbReference>
<dbReference type="SUPFAM" id="SSF56784">
    <property type="entry name" value="HAD-like"/>
    <property type="match status" value="1"/>
</dbReference>
<protein>
    <submittedName>
        <fullName evidence="1">HAD family hydrolase</fullName>
    </submittedName>
</protein>